<comment type="caution">
    <text evidence="2">The sequence shown here is derived from an EMBL/GenBank/DDBJ whole genome shotgun (WGS) entry which is preliminary data.</text>
</comment>
<dbReference type="Gene3D" id="2.40.128.590">
    <property type="entry name" value="CpcT/CpeT domain"/>
    <property type="match status" value="1"/>
</dbReference>
<feature type="transmembrane region" description="Helical" evidence="1">
    <location>
        <begin position="61"/>
        <end position="81"/>
    </location>
</feature>
<evidence type="ECO:0000256" key="1">
    <source>
        <dbReference type="SAM" id="Phobius"/>
    </source>
</evidence>
<dbReference type="Proteomes" id="UP000288405">
    <property type="component" value="Unassembled WGS sequence"/>
</dbReference>
<dbReference type="AlphaFoldDB" id="A0A432WDI5"/>
<sequence>MRQPKIVRELNKRAFITITQSFLCEKTTCDILPTNVNGHKPSLDSFCVRNRKRTLSTMTSVFQKVLGAFALITFLVAFPAVGQAEERESQRSLLLQYLVGEFSNLRTILETGRGAGHAPIFVRNHRLAWDDEDVIWSRQSLLNTPNATYRQQVYRFVLPRRNTGIVQQIYLAPASWEPQSDDWSALERLQGCDIVWRYTGDGFVGSREGSQCGFVDEQGRAIFLATHLQANSVRFTVEDAALSRGGELILGDLNGEPVVHERIRFFDVNIEFLPAGASSENDSAWIVAEPFRDLHDHDIRVPLVSSDERMFLGHDIQVLGNSEEPTGLTIRVYRQAEEQPVLSLKVEGEDGRWSAEAERFRIQLRAQERFSDSPHH</sequence>
<protein>
    <submittedName>
        <fullName evidence="2">Uncharacterized protein</fullName>
    </submittedName>
</protein>
<keyword evidence="1" id="KW-1133">Transmembrane helix</keyword>
<evidence type="ECO:0000313" key="2">
    <source>
        <dbReference type="EMBL" id="RUO30470.1"/>
    </source>
</evidence>
<dbReference type="InterPro" id="IPR010404">
    <property type="entry name" value="CpcT/CpeT"/>
</dbReference>
<organism evidence="2 3">
    <name type="scientific">Aliidiomarina sanyensis</name>
    <dbReference type="NCBI Taxonomy" id="1249555"/>
    <lineage>
        <taxon>Bacteria</taxon>
        <taxon>Pseudomonadati</taxon>
        <taxon>Pseudomonadota</taxon>
        <taxon>Gammaproteobacteria</taxon>
        <taxon>Alteromonadales</taxon>
        <taxon>Idiomarinaceae</taxon>
        <taxon>Aliidiomarina</taxon>
    </lineage>
</organism>
<reference evidence="2 3" key="1">
    <citation type="journal article" date="2011" name="Front. Microbiol.">
        <title>Genomic signatures of strain selection and enhancement in Bacillus atrophaeus var. globigii, a historical biowarfare simulant.</title>
        <authorList>
            <person name="Gibbons H.S."/>
            <person name="Broomall S.M."/>
            <person name="McNew L.A."/>
            <person name="Daligault H."/>
            <person name="Chapman C."/>
            <person name="Bruce D."/>
            <person name="Karavis M."/>
            <person name="Krepps M."/>
            <person name="McGregor P.A."/>
            <person name="Hong C."/>
            <person name="Park K.H."/>
            <person name="Akmal A."/>
            <person name="Feldman A."/>
            <person name="Lin J.S."/>
            <person name="Chang W.E."/>
            <person name="Higgs B.W."/>
            <person name="Demirev P."/>
            <person name="Lindquist J."/>
            <person name="Liem A."/>
            <person name="Fochler E."/>
            <person name="Read T.D."/>
            <person name="Tapia R."/>
            <person name="Johnson S."/>
            <person name="Bishop-Lilly K.A."/>
            <person name="Detter C."/>
            <person name="Han C."/>
            <person name="Sozhamannan S."/>
            <person name="Rosenzweig C.N."/>
            <person name="Skowronski E.W."/>
        </authorList>
    </citation>
    <scope>NUCLEOTIDE SEQUENCE [LARGE SCALE GENOMIC DNA]</scope>
    <source>
        <strain evidence="2 3">GYP-17</strain>
    </source>
</reference>
<keyword evidence="1" id="KW-0472">Membrane</keyword>
<keyword evidence="1" id="KW-0812">Transmembrane</keyword>
<dbReference type="Pfam" id="PF06206">
    <property type="entry name" value="CpeT"/>
    <property type="match status" value="1"/>
</dbReference>
<proteinExistence type="predicted"/>
<dbReference type="EMBL" id="PIPM01000009">
    <property type="protein sequence ID" value="RUO30470.1"/>
    <property type="molecule type" value="Genomic_DNA"/>
</dbReference>
<dbReference type="InterPro" id="IPR038672">
    <property type="entry name" value="CpcT/CpeT_sf"/>
</dbReference>
<keyword evidence="3" id="KW-1185">Reference proteome</keyword>
<gene>
    <name evidence="2" type="ORF">CWE11_08835</name>
</gene>
<dbReference type="GO" id="GO:0016829">
    <property type="term" value="F:lyase activity"/>
    <property type="evidence" value="ECO:0007669"/>
    <property type="project" value="InterPro"/>
</dbReference>
<name>A0A432WDI5_9GAMM</name>
<accession>A0A432WDI5</accession>
<evidence type="ECO:0000313" key="3">
    <source>
        <dbReference type="Proteomes" id="UP000288405"/>
    </source>
</evidence>